<evidence type="ECO:0000256" key="1">
    <source>
        <dbReference type="ARBA" id="ARBA00001974"/>
    </source>
</evidence>
<dbReference type="Gene3D" id="3.50.50.60">
    <property type="entry name" value="FAD/NAD(P)-binding domain"/>
    <property type="match status" value="1"/>
</dbReference>
<sequence length="396" mass="43135">MAHLLIAGGGIGGLAAAVVLADGGHRVTVLERNGEFTELGAGIQLAPNAFHALDRIGVGPAVRDRAVFIDELRLMDGTTGLPIAAMPLTGDYRKRFGNPYAVVHRIDLYRPLLDACRDRADAIELRVSSPVTGYEQDPRRVTAVLGTGERLTGDALIGADGIRSAVREQLLGDGEPRVSGHTIYRSVIPMDRVPEELRSNSVTLWAGPKWHFVHYPISGGRHLNLAATRDDGATRAVAGLPVERERVLKEFTGMSTVPERLLETGEDWRTWVLCDRDPVDTWVSGRVALLGDAAHPMLQYAAQGACMALEDAVLLGELLRDPSSSPDIPGGLADYNLARRRRTAKAQTVAREMGRQVYHPEGAEARARNARLSVLSPEDLYRTVDWLHGDRDCTRA</sequence>
<dbReference type="InterPro" id="IPR002938">
    <property type="entry name" value="FAD-bd"/>
</dbReference>
<dbReference type="InterPro" id="IPR050493">
    <property type="entry name" value="FAD-dep_Monooxygenase_BioMet"/>
</dbReference>
<evidence type="ECO:0000256" key="4">
    <source>
        <dbReference type="ARBA" id="ARBA00023002"/>
    </source>
</evidence>
<dbReference type="Pfam" id="PF01494">
    <property type="entry name" value="FAD_binding_3"/>
    <property type="match status" value="1"/>
</dbReference>
<gene>
    <name evidence="7" type="ORF">SAMN05421773_101705</name>
</gene>
<keyword evidence="5" id="KW-0503">Monooxygenase</keyword>
<dbReference type="PANTHER" id="PTHR13789">
    <property type="entry name" value="MONOOXYGENASE"/>
    <property type="match status" value="1"/>
</dbReference>
<dbReference type="InterPro" id="IPR036188">
    <property type="entry name" value="FAD/NAD-bd_sf"/>
</dbReference>
<keyword evidence="4" id="KW-0560">Oxidoreductase</keyword>
<dbReference type="EMBL" id="FOLM01000001">
    <property type="protein sequence ID" value="SFB97857.1"/>
    <property type="molecule type" value="Genomic_DNA"/>
</dbReference>
<dbReference type="SUPFAM" id="SSF51905">
    <property type="entry name" value="FAD/NAD(P)-binding domain"/>
    <property type="match status" value="1"/>
</dbReference>
<comment type="cofactor">
    <cofactor evidence="1">
        <name>FAD</name>
        <dbReference type="ChEBI" id="CHEBI:57692"/>
    </cofactor>
</comment>
<dbReference type="Proteomes" id="UP000199207">
    <property type="component" value="Unassembled WGS sequence"/>
</dbReference>
<dbReference type="STRING" id="910347.SAMN05421773_101705"/>
<accession>A0A1I1FEM8</accession>
<keyword evidence="8" id="KW-1185">Reference proteome</keyword>
<dbReference type="OrthoDB" id="9782160at2"/>
<keyword evidence="2" id="KW-0285">Flavoprotein</keyword>
<keyword evidence="3" id="KW-0274">FAD</keyword>
<dbReference type="RefSeq" id="WP_093837067.1">
    <property type="nucleotide sequence ID" value="NZ_FOLM01000001.1"/>
</dbReference>
<dbReference type="SUPFAM" id="SSF54373">
    <property type="entry name" value="FAD-linked reductases, C-terminal domain"/>
    <property type="match status" value="1"/>
</dbReference>
<evidence type="ECO:0000256" key="3">
    <source>
        <dbReference type="ARBA" id="ARBA00022827"/>
    </source>
</evidence>
<dbReference type="NCBIfam" id="NF006021">
    <property type="entry name" value="PRK08163.1"/>
    <property type="match status" value="1"/>
</dbReference>
<name>A0A1I1FEM8_9ACTN</name>
<evidence type="ECO:0000313" key="7">
    <source>
        <dbReference type="EMBL" id="SFB97857.1"/>
    </source>
</evidence>
<dbReference type="PANTHER" id="PTHR13789:SF318">
    <property type="entry name" value="GERANYLGERANYL DIPHOSPHATE REDUCTASE"/>
    <property type="match status" value="1"/>
</dbReference>
<proteinExistence type="predicted"/>
<evidence type="ECO:0000256" key="2">
    <source>
        <dbReference type="ARBA" id="ARBA00022630"/>
    </source>
</evidence>
<evidence type="ECO:0000259" key="6">
    <source>
        <dbReference type="Pfam" id="PF01494"/>
    </source>
</evidence>
<dbReference type="GO" id="GO:0071949">
    <property type="term" value="F:FAD binding"/>
    <property type="evidence" value="ECO:0007669"/>
    <property type="project" value="InterPro"/>
</dbReference>
<protein>
    <submittedName>
        <fullName evidence="7">Salicylate hydroxylase</fullName>
    </submittedName>
</protein>
<evidence type="ECO:0000313" key="8">
    <source>
        <dbReference type="Proteomes" id="UP000199207"/>
    </source>
</evidence>
<dbReference type="PRINTS" id="PR00420">
    <property type="entry name" value="RNGMNOXGNASE"/>
</dbReference>
<evidence type="ECO:0000256" key="5">
    <source>
        <dbReference type="ARBA" id="ARBA00023033"/>
    </source>
</evidence>
<dbReference type="AlphaFoldDB" id="A0A1I1FEM8"/>
<organism evidence="7 8">
    <name type="scientific">Streptomyces aidingensis</name>
    <dbReference type="NCBI Taxonomy" id="910347"/>
    <lineage>
        <taxon>Bacteria</taxon>
        <taxon>Bacillati</taxon>
        <taxon>Actinomycetota</taxon>
        <taxon>Actinomycetes</taxon>
        <taxon>Kitasatosporales</taxon>
        <taxon>Streptomycetaceae</taxon>
        <taxon>Streptomyces</taxon>
    </lineage>
</organism>
<feature type="domain" description="FAD-binding" evidence="6">
    <location>
        <begin position="4"/>
        <end position="345"/>
    </location>
</feature>
<dbReference type="GO" id="GO:0004497">
    <property type="term" value="F:monooxygenase activity"/>
    <property type="evidence" value="ECO:0007669"/>
    <property type="project" value="UniProtKB-KW"/>
</dbReference>
<reference evidence="7 8" key="1">
    <citation type="submission" date="2016-10" db="EMBL/GenBank/DDBJ databases">
        <authorList>
            <person name="de Groot N.N."/>
        </authorList>
    </citation>
    <scope>NUCLEOTIDE SEQUENCE [LARGE SCALE GENOMIC DNA]</scope>
    <source>
        <strain evidence="7 8">CGMCC 4.5739</strain>
    </source>
</reference>